<dbReference type="GO" id="GO:0006897">
    <property type="term" value="P:endocytosis"/>
    <property type="evidence" value="ECO:0007669"/>
    <property type="project" value="TreeGrafter"/>
</dbReference>
<keyword evidence="2" id="KW-0813">Transport</keyword>
<evidence type="ECO:0000256" key="4">
    <source>
        <dbReference type="ARBA" id="ARBA00023121"/>
    </source>
</evidence>
<dbReference type="GO" id="GO:0034727">
    <property type="term" value="P:piecemeal microautophagy of the nucleus"/>
    <property type="evidence" value="ECO:0007669"/>
    <property type="project" value="TreeGrafter"/>
</dbReference>
<comment type="caution">
    <text evidence="7">The sequence shown here is derived from an EMBL/GenBank/DDBJ whole genome shotgun (WGS) entry which is preliminary data.</text>
</comment>
<dbReference type="SUPFAM" id="SSF101576">
    <property type="entry name" value="Supernatant protein factor (SPF), C-terminal domain"/>
    <property type="match status" value="1"/>
</dbReference>
<dbReference type="PROSITE" id="PS50003">
    <property type="entry name" value="PH_DOMAIN"/>
    <property type="match status" value="1"/>
</dbReference>
<dbReference type="GO" id="GO:0120009">
    <property type="term" value="P:intermembrane lipid transfer"/>
    <property type="evidence" value="ECO:0007669"/>
    <property type="project" value="UniProtKB-ARBA"/>
</dbReference>
<dbReference type="PANTHER" id="PTHR10972:SF203">
    <property type="entry name" value="OXYSTEROL-BINDING PROTEIN HOMOLOG 3"/>
    <property type="match status" value="1"/>
</dbReference>
<keyword evidence="8" id="KW-1185">Reference proteome</keyword>
<evidence type="ECO:0000256" key="5">
    <source>
        <dbReference type="SAM" id="MobiDB-lite"/>
    </source>
</evidence>
<dbReference type="Proteomes" id="UP000837801">
    <property type="component" value="Unassembled WGS sequence"/>
</dbReference>
<dbReference type="OrthoDB" id="1854502at2759"/>
<dbReference type="Gene3D" id="3.30.70.3490">
    <property type="match status" value="1"/>
</dbReference>
<dbReference type="GO" id="GO:0097038">
    <property type="term" value="C:perinuclear endoplasmic reticulum"/>
    <property type="evidence" value="ECO:0007669"/>
    <property type="project" value="TreeGrafter"/>
</dbReference>
<feature type="compositionally biased region" description="Low complexity" evidence="5">
    <location>
        <begin position="249"/>
        <end position="276"/>
    </location>
</feature>
<evidence type="ECO:0000256" key="2">
    <source>
        <dbReference type="ARBA" id="ARBA00022448"/>
    </source>
</evidence>
<feature type="compositionally biased region" description="Acidic residues" evidence="5">
    <location>
        <begin position="564"/>
        <end position="584"/>
    </location>
</feature>
<dbReference type="GO" id="GO:0005829">
    <property type="term" value="C:cytosol"/>
    <property type="evidence" value="ECO:0007669"/>
    <property type="project" value="TreeGrafter"/>
</dbReference>
<feature type="compositionally biased region" description="Polar residues" evidence="5">
    <location>
        <begin position="61"/>
        <end position="83"/>
    </location>
</feature>
<feature type="compositionally biased region" description="Polar residues" evidence="5">
    <location>
        <begin position="108"/>
        <end position="120"/>
    </location>
</feature>
<dbReference type="Gene3D" id="2.60.120.680">
    <property type="entry name" value="GOLD domain"/>
    <property type="match status" value="1"/>
</dbReference>
<evidence type="ECO:0000256" key="1">
    <source>
        <dbReference type="ARBA" id="ARBA00008842"/>
    </source>
</evidence>
<feature type="region of interest" description="Disordered" evidence="5">
    <location>
        <begin position="549"/>
        <end position="584"/>
    </location>
</feature>
<dbReference type="GO" id="GO:0005886">
    <property type="term" value="C:plasma membrane"/>
    <property type="evidence" value="ECO:0007669"/>
    <property type="project" value="TreeGrafter"/>
</dbReference>
<dbReference type="SUPFAM" id="SSF144000">
    <property type="entry name" value="Oxysterol-binding protein-like"/>
    <property type="match status" value="1"/>
</dbReference>
<dbReference type="Pfam" id="PF15409">
    <property type="entry name" value="PH_8"/>
    <property type="match status" value="1"/>
</dbReference>
<feature type="region of interest" description="Disordered" evidence="5">
    <location>
        <begin position="419"/>
        <end position="439"/>
    </location>
</feature>
<reference evidence="7" key="1">
    <citation type="submission" date="2022-03" db="EMBL/GenBank/DDBJ databases">
        <authorList>
            <person name="Legras J.-L."/>
            <person name="Devillers H."/>
            <person name="Grondin C."/>
        </authorList>
    </citation>
    <scope>NUCLEOTIDE SEQUENCE</scope>
    <source>
        <strain evidence="7">CLIB 1423</strain>
    </source>
</reference>
<dbReference type="InterPro" id="IPR001849">
    <property type="entry name" value="PH_domain"/>
</dbReference>
<feature type="compositionally biased region" description="Basic and acidic residues" evidence="5">
    <location>
        <begin position="419"/>
        <end position="431"/>
    </location>
</feature>
<dbReference type="Pfam" id="PF01237">
    <property type="entry name" value="Oxysterol_BP"/>
    <property type="match status" value="1"/>
</dbReference>
<feature type="region of interest" description="Disordered" evidence="5">
    <location>
        <begin position="45"/>
        <end position="135"/>
    </location>
</feature>
<evidence type="ECO:0000259" key="6">
    <source>
        <dbReference type="PROSITE" id="PS50003"/>
    </source>
</evidence>
<protein>
    <submittedName>
        <fullName evidence="7">Oxysterol-binding protein homolog 3</fullName>
    </submittedName>
</protein>
<dbReference type="InterPro" id="IPR036598">
    <property type="entry name" value="GOLD_dom_sf"/>
</dbReference>
<dbReference type="InterPro" id="IPR011993">
    <property type="entry name" value="PH-like_dom_sf"/>
</dbReference>
<dbReference type="GO" id="GO:0032541">
    <property type="term" value="C:cortical endoplasmic reticulum"/>
    <property type="evidence" value="ECO:0007669"/>
    <property type="project" value="TreeGrafter"/>
</dbReference>
<comment type="similarity">
    <text evidence="1">Belongs to the OSBP family.</text>
</comment>
<feature type="compositionally biased region" description="Polar residues" evidence="5">
    <location>
        <begin position="284"/>
        <end position="311"/>
    </location>
</feature>
<evidence type="ECO:0000256" key="3">
    <source>
        <dbReference type="ARBA" id="ARBA00023055"/>
    </source>
</evidence>
<dbReference type="AlphaFoldDB" id="A0A9P0VZF8"/>
<dbReference type="Gene3D" id="2.30.29.30">
    <property type="entry name" value="Pleckstrin-homology domain (PH domain)/Phosphotyrosine-binding domain (PTB)"/>
    <property type="match status" value="1"/>
</dbReference>
<keyword evidence="4" id="KW-0446">Lipid-binding</keyword>
<dbReference type="PANTHER" id="PTHR10972">
    <property type="entry name" value="OXYSTEROL-BINDING PROTEIN-RELATED"/>
    <property type="match status" value="1"/>
</dbReference>
<gene>
    <name evidence="7" type="ORF">CLIB1423_13S01486</name>
</gene>
<organism evidence="7 8">
    <name type="scientific">[Candida] railenensis</name>
    <dbReference type="NCBI Taxonomy" id="45579"/>
    <lineage>
        <taxon>Eukaryota</taxon>
        <taxon>Fungi</taxon>
        <taxon>Dikarya</taxon>
        <taxon>Ascomycota</taxon>
        <taxon>Saccharomycotina</taxon>
        <taxon>Pichiomycetes</taxon>
        <taxon>Debaryomycetaceae</taxon>
        <taxon>Kurtzmaniella</taxon>
    </lineage>
</organism>
<dbReference type="EMBL" id="CAKXYY010000013">
    <property type="protein sequence ID" value="CAH2353904.1"/>
    <property type="molecule type" value="Genomic_DNA"/>
</dbReference>
<sequence length="995" mass="110401">METLEVHSKDFLVKWIHAPDNSVIDWQAKPLKKSINFAIYKKNETSVSETMPPAPKFLSEASDSSNGVDPLSNGSSQNRGETVNGSGNGSSNSKAHNPNSGSSSGPNASLTPNVNASNSASDRERRKSVTAGNSRLRSSSVVSVNEFSESVSSIYKTLSRSNTKTSSFNSNLTNSDLTLVKDYKKLVSGELVHGKFEIKQGGVYAFIFDNSFSKTIGKKILFSTKIINSGKGIGTYSENSIRSIDPKSRVTNSNSNSTTSMSSVVTAASSRSTSSPVPVPPTSQGTNDLRQNSFSANSKGRGQPQGSSRDLQSILRPKNGELLQGTLMKRRRKKLQGFTKRFFVLNFKYGTLSYFKINDNKLRGQMPIKHSIVSANSKNREIIIDSGMEAWDLKAANSEVFKSWVDAFNQIKKSHFDAKPLSATDHRKDKSLSPSASNNLEVSSRLQRISAKLSGLEVDSQQSKLLLSEIKADIGDIIGILNSTENEVDTDEDDSFSVKSDNDFYDAKEYLDAINSGVVFLNDPVSTTSSEDGKRKISSKSVLAMGLPDGSIGTASRLQSKQSDEDDESEAEVEISSSSEDEESEIEVTVVKTISIVDDYDKSLYPLPFEPIKREWDIPECTHSPPSMLSFLRKNVGKDLSQVAMPVTLNEPISTLEKYSEMMEYCQMIDNAIQANCDASTGERILRIAAFAISSLSSMRAKERNIRKPFTPLLGETYELVREDFGLRMITEKVSHRPPVYAIFAETKDWDFTFCPSPEQKFWGKNAEIITRGVAKLTIKTTGEVFSWSQPSTMLKNIIAGEKYGEPNGTTTVKSSFGYKAIVEFAKGGMFSGRQEDLTIKAFSQDKSQLPYEVEGKWTDSLTLKTHTTERTIWSVGELMPNPAKKFGFTKFAGTLNKITEVEKGKIPPTDSRLRPDLQVYLEGDVDAAEELKVKLEEDQRERRKESEISGTEHTPAFFKKVSEDSVMEWEYIRGEKSYWNRRKAGDWDDLLKIW</sequence>
<dbReference type="FunFam" id="2.40.160.120:FF:000001">
    <property type="entry name" value="Oxysterol-binding protein"/>
    <property type="match status" value="1"/>
</dbReference>
<feature type="domain" description="PH" evidence="6">
    <location>
        <begin position="320"/>
        <end position="413"/>
    </location>
</feature>
<name>A0A9P0VZF8_9ASCO</name>
<proteinExistence type="inferred from homology"/>
<accession>A0A9P0VZF8</accession>
<evidence type="ECO:0000313" key="8">
    <source>
        <dbReference type="Proteomes" id="UP000837801"/>
    </source>
</evidence>
<dbReference type="GO" id="GO:0030011">
    <property type="term" value="P:maintenance of cell polarity"/>
    <property type="evidence" value="ECO:0007669"/>
    <property type="project" value="TreeGrafter"/>
</dbReference>
<feature type="compositionally biased region" description="Low complexity" evidence="5">
    <location>
        <begin position="89"/>
        <end position="107"/>
    </location>
</feature>
<keyword evidence="3" id="KW-0445">Lipid transport</keyword>
<evidence type="ECO:0000313" key="7">
    <source>
        <dbReference type="EMBL" id="CAH2353904.1"/>
    </source>
</evidence>
<dbReference type="InterPro" id="IPR041680">
    <property type="entry name" value="PH_8"/>
</dbReference>
<dbReference type="InterPro" id="IPR000648">
    <property type="entry name" value="Oxysterol-bd"/>
</dbReference>
<dbReference type="SUPFAM" id="SSF50729">
    <property type="entry name" value="PH domain-like"/>
    <property type="match status" value="1"/>
</dbReference>
<dbReference type="GO" id="GO:0035621">
    <property type="term" value="P:ER to Golgi ceramide transport"/>
    <property type="evidence" value="ECO:0007669"/>
    <property type="project" value="TreeGrafter"/>
</dbReference>
<dbReference type="GO" id="GO:0032934">
    <property type="term" value="F:sterol binding"/>
    <property type="evidence" value="ECO:0007669"/>
    <property type="project" value="TreeGrafter"/>
</dbReference>
<dbReference type="InterPro" id="IPR037239">
    <property type="entry name" value="OSBP_sf"/>
</dbReference>
<feature type="region of interest" description="Disordered" evidence="5">
    <location>
        <begin position="245"/>
        <end position="315"/>
    </location>
</feature>
<dbReference type="CDD" id="cd13289">
    <property type="entry name" value="PH_Osh3p_yeast"/>
    <property type="match status" value="1"/>
</dbReference>
<dbReference type="GO" id="GO:0006887">
    <property type="term" value="P:exocytosis"/>
    <property type="evidence" value="ECO:0007669"/>
    <property type="project" value="TreeGrafter"/>
</dbReference>
<dbReference type="SMART" id="SM00233">
    <property type="entry name" value="PH"/>
    <property type="match status" value="1"/>
</dbReference>
<dbReference type="Gene3D" id="2.40.160.120">
    <property type="match status" value="1"/>
</dbReference>